<reference evidence="8 9" key="1">
    <citation type="journal article" date="2015" name="Genome Biol. Evol.">
        <title>Comparative Genomics of a Bacterivorous Green Alga Reveals Evolutionary Causalities and Consequences of Phago-Mixotrophic Mode of Nutrition.</title>
        <authorList>
            <person name="Burns J.A."/>
            <person name="Paasch A."/>
            <person name="Narechania A."/>
            <person name="Kim E."/>
        </authorList>
    </citation>
    <scope>NUCLEOTIDE SEQUENCE [LARGE SCALE GENOMIC DNA]</scope>
    <source>
        <strain evidence="8 9">PLY_AMNH</strain>
    </source>
</reference>
<evidence type="ECO:0000259" key="7">
    <source>
        <dbReference type="PROSITE" id="PS51158"/>
    </source>
</evidence>
<dbReference type="SUPFAM" id="SSF53300">
    <property type="entry name" value="vWA-like"/>
    <property type="match status" value="1"/>
</dbReference>
<dbReference type="PROSITE" id="PS50234">
    <property type="entry name" value="VWFA"/>
    <property type="match status" value="1"/>
</dbReference>
<dbReference type="SMART" id="SM00327">
    <property type="entry name" value="VWA"/>
    <property type="match status" value="1"/>
</dbReference>
<sequence length="738" mass="82401">MLAEGHSQKIRTFKVARHFEKVGFCPNIAEMAVSTSETPTITTSAVSVISSPHGLLRRKQRKINIRDLQAAVKYGTKEAGFPCPRTGENRWKYTHADVVYITDASSRHEITSWPAPAAGLDIPTVQVTEAIKREHEMADLRVRTSHASWTSHTVAVVDQSGSMRNTDLADGATRSDAVWITLALDFVAKRLESGEASGSDVLSVILMNDHSKVLFRQRPLDWLLYNDLVTYLRTATPMHAGNYFPALNAAEELLRSNEHGGCALMLLFLSDGRPSDIMPTRADLCGYTTSRKYQHLVQERIGVLASQFGRRLTVATIGFGSAEENFSVLNTMATTSEDYGSVGIFQTPALTVESLGKAMSSLTESVTETKTELTHLGDPSIQRTVRSVVRESRRAVDDLRLSSEWYHYEASDLQRVVRGSGHKRAPWEDVELESSCTNSGVAMKKTIFGEGAERMVRKFRLVTEQGEFHGPLLVAKESRFVEDSAKGILEFHLVFCETQAHASRLAQVFNQKLSLIPGVTNRTPRVKFLDCRVFVVQDRNYGRIGLLVEDMLDPMKYMKWNNNAGHVAGQAAVSAHQASGPLRPPIFEIQEEEVEEDEEEEGLQTGIRDVSINIQDEDIPQAFTHFTYRYTERKMMVCDLQGVLDTACSPPLFQLTDPVIHYRSDHGRSHVYGRTDKGRGLSPLRFVPIMDILIWLAMRPNGENPTKQTYGYSLQNTKSTADNAAHLIRPHLPPGSMH</sequence>
<dbReference type="Pfam" id="PF02816">
    <property type="entry name" value="Alpha_kinase"/>
    <property type="match status" value="2"/>
</dbReference>
<feature type="domain" description="Alpha-type protein kinase" evidence="7">
    <location>
        <begin position="419"/>
        <end position="717"/>
    </location>
</feature>
<dbReference type="PANTHER" id="PTHR45992:SF11">
    <property type="entry name" value="ALPHA-TYPE PROTEIN KINASE DOMAIN-CONTAINING PROTEIN"/>
    <property type="match status" value="1"/>
</dbReference>
<keyword evidence="5" id="KW-0067">ATP-binding</keyword>
<dbReference type="GO" id="GO:0004674">
    <property type="term" value="F:protein serine/threonine kinase activity"/>
    <property type="evidence" value="ECO:0007669"/>
    <property type="project" value="UniProtKB-KW"/>
</dbReference>
<dbReference type="Proteomes" id="UP001190700">
    <property type="component" value="Unassembled WGS sequence"/>
</dbReference>
<evidence type="ECO:0000259" key="6">
    <source>
        <dbReference type="PROSITE" id="PS50234"/>
    </source>
</evidence>
<keyword evidence="9" id="KW-1185">Reference proteome</keyword>
<dbReference type="InterPro" id="IPR004166">
    <property type="entry name" value="a-kinase_dom"/>
</dbReference>
<protein>
    <recommendedName>
        <fullName evidence="10">VWFA domain-containing protein</fullName>
    </recommendedName>
</protein>
<dbReference type="EMBL" id="LGRX02005140">
    <property type="protein sequence ID" value="KAK3279075.1"/>
    <property type="molecule type" value="Genomic_DNA"/>
</dbReference>
<evidence type="ECO:0000313" key="8">
    <source>
        <dbReference type="EMBL" id="KAK3279075.1"/>
    </source>
</evidence>
<keyword evidence="3" id="KW-0547">Nucleotide-binding</keyword>
<dbReference type="InterPro" id="IPR036465">
    <property type="entry name" value="vWFA_dom_sf"/>
</dbReference>
<dbReference type="GO" id="GO:0005524">
    <property type="term" value="F:ATP binding"/>
    <property type="evidence" value="ECO:0007669"/>
    <property type="project" value="UniProtKB-KW"/>
</dbReference>
<dbReference type="PROSITE" id="PS51158">
    <property type="entry name" value="ALPHA_KINASE"/>
    <property type="match status" value="1"/>
</dbReference>
<accession>A0AAE0GJD1</accession>
<dbReference type="InterPro" id="IPR051852">
    <property type="entry name" value="Alpha-type_PK"/>
</dbReference>
<dbReference type="Gene3D" id="3.20.200.10">
    <property type="entry name" value="MHCK/EF2 kinase"/>
    <property type="match status" value="1"/>
</dbReference>
<evidence type="ECO:0008006" key="10">
    <source>
        <dbReference type="Google" id="ProtNLM"/>
    </source>
</evidence>
<evidence type="ECO:0000256" key="5">
    <source>
        <dbReference type="ARBA" id="ARBA00022840"/>
    </source>
</evidence>
<evidence type="ECO:0000256" key="4">
    <source>
        <dbReference type="ARBA" id="ARBA00022777"/>
    </source>
</evidence>
<evidence type="ECO:0000256" key="1">
    <source>
        <dbReference type="ARBA" id="ARBA00022527"/>
    </source>
</evidence>
<dbReference type="PANTHER" id="PTHR45992">
    <property type="entry name" value="EUKARYOTIC ELONGATION FACTOR 2 KINASE-RELATED"/>
    <property type="match status" value="1"/>
</dbReference>
<dbReference type="InterPro" id="IPR011009">
    <property type="entry name" value="Kinase-like_dom_sf"/>
</dbReference>
<keyword evidence="2" id="KW-0808">Transferase</keyword>
<evidence type="ECO:0000313" key="9">
    <source>
        <dbReference type="Proteomes" id="UP001190700"/>
    </source>
</evidence>
<dbReference type="CDD" id="cd00198">
    <property type="entry name" value="vWFA"/>
    <property type="match status" value="1"/>
</dbReference>
<dbReference type="InterPro" id="IPR002035">
    <property type="entry name" value="VWF_A"/>
</dbReference>
<feature type="domain" description="VWFA" evidence="6">
    <location>
        <begin position="152"/>
        <end position="366"/>
    </location>
</feature>
<keyword evidence="1" id="KW-0723">Serine/threonine-protein kinase</keyword>
<dbReference type="SMART" id="SM00811">
    <property type="entry name" value="Alpha_kinase"/>
    <property type="match status" value="1"/>
</dbReference>
<dbReference type="AlphaFoldDB" id="A0AAE0GJD1"/>
<proteinExistence type="predicted"/>
<organism evidence="8 9">
    <name type="scientific">Cymbomonas tetramitiformis</name>
    <dbReference type="NCBI Taxonomy" id="36881"/>
    <lineage>
        <taxon>Eukaryota</taxon>
        <taxon>Viridiplantae</taxon>
        <taxon>Chlorophyta</taxon>
        <taxon>Pyramimonadophyceae</taxon>
        <taxon>Pyramimonadales</taxon>
        <taxon>Pyramimonadaceae</taxon>
        <taxon>Cymbomonas</taxon>
    </lineage>
</organism>
<comment type="caution">
    <text evidence="8">The sequence shown here is derived from an EMBL/GenBank/DDBJ whole genome shotgun (WGS) entry which is preliminary data.</text>
</comment>
<dbReference type="SUPFAM" id="SSF56112">
    <property type="entry name" value="Protein kinase-like (PK-like)"/>
    <property type="match status" value="1"/>
</dbReference>
<dbReference type="Gene3D" id="3.40.50.410">
    <property type="entry name" value="von Willebrand factor, type A domain"/>
    <property type="match status" value="1"/>
</dbReference>
<evidence type="ECO:0000256" key="3">
    <source>
        <dbReference type="ARBA" id="ARBA00022741"/>
    </source>
</evidence>
<name>A0AAE0GJD1_9CHLO</name>
<keyword evidence="4" id="KW-0418">Kinase</keyword>
<evidence type="ECO:0000256" key="2">
    <source>
        <dbReference type="ARBA" id="ARBA00022679"/>
    </source>
</evidence>
<gene>
    <name evidence="8" type="ORF">CYMTET_13011</name>
</gene>